<evidence type="ECO:0000313" key="3">
    <source>
        <dbReference type="EMBL" id="CAF4007633.1"/>
    </source>
</evidence>
<gene>
    <name evidence="3" type="ORF">SMN809_LOCUS12291</name>
</gene>
<organism evidence="3 4">
    <name type="scientific">Rotaria magnacalcarata</name>
    <dbReference type="NCBI Taxonomy" id="392030"/>
    <lineage>
        <taxon>Eukaryota</taxon>
        <taxon>Metazoa</taxon>
        <taxon>Spiralia</taxon>
        <taxon>Gnathifera</taxon>
        <taxon>Rotifera</taxon>
        <taxon>Eurotatoria</taxon>
        <taxon>Bdelloidea</taxon>
        <taxon>Philodinida</taxon>
        <taxon>Philodinidae</taxon>
        <taxon>Rotaria</taxon>
    </lineage>
</organism>
<dbReference type="AlphaFoldDB" id="A0A8S2NLM6"/>
<evidence type="ECO:0000313" key="4">
    <source>
        <dbReference type="Proteomes" id="UP000676336"/>
    </source>
</evidence>
<accession>A0A8S2NLM6</accession>
<reference evidence="3" key="1">
    <citation type="submission" date="2021-02" db="EMBL/GenBank/DDBJ databases">
        <authorList>
            <person name="Nowell W R."/>
        </authorList>
    </citation>
    <scope>NUCLEOTIDE SEQUENCE</scope>
</reference>
<dbReference type="PANTHER" id="PTHR21184:SF6">
    <property type="entry name" value="CONSERVED PLASMA MEMBRANE PROTEIN"/>
    <property type="match status" value="1"/>
</dbReference>
<name>A0A8S2NLM6_9BILA</name>
<dbReference type="GO" id="GO:0005615">
    <property type="term" value="C:extracellular space"/>
    <property type="evidence" value="ECO:0007669"/>
    <property type="project" value="TreeGrafter"/>
</dbReference>
<evidence type="ECO:0000256" key="1">
    <source>
        <dbReference type="ARBA" id="ARBA00044953"/>
    </source>
</evidence>
<dbReference type="Pfam" id="PF10223">
    <property type="entry name" value="Menorin_N"/>
    <property type="match status" value="1"/>
</dbReference>
<dbReference type="PANTHER" id="PTHR21184">
    <property type="entry name" value="MENORIN (DENDRITIC BRANCHING PROTEIN)"/>
    <property type="match status" value="1"/>
</dbReference>
<dbReference type="InterPro" id="IPR019356">
    <property type="entry name" value="Menorin_dom"/>
</dbReference>
<dbReference type="PROSITE" id="PS50007">
    <property type="entry name" value="PIPLC_X_DOMAIN"/>
    <property type="match status" value="1"/>
</dbReference>
<protein>
    <recommendedName>
        <fullName evidence="2">Menorin-like domain-containing protein</fullName>
    </recommendedName>
</protein>
<proteinExistence type="inferred from homology"/>
<dbReference type="EMBL" id="CAJOBI010004620">
    <property type="protein sequence ID" value="CAF4007633.1"/>
    <property type="molecule type" value="Genomic_DNA"/>
</dbReference>
<sequence length="624" mass="70843">MFQIEATDFDLLSSSYLNDSHLLSAFKILVFYWKFNNSSLMCDKCCREIHIDMNHLTFDPILSHRAWCPILKNDQWKKRIEQIENILYKTSRNKLSNIKANDDQMEQILPDIISTQNLFHELISKKLMSTGDKRYFQRTLHYFPSIENDASRVTWAHAVNSRQQLEESLQSSLMFIEADILIGSSSPDPIMAHPPNKTSDLTFSEFLKQVKSSSKGLKLDFKDINALQPCLDALDAQKDDINGPIILNADIVRADPHCAQPIDAQRFLSESLAFAFGVIPQLMISFSLGWTTIYDKTTTSYTWSSVINMYRTITQNDNYSLFNFEITFPIRLSLALKSFDQLHWLATVTKSGLTFWSPIGEVENTPENLARLLQYRTSFSRSLIYYDLPSPLDGLINENFYTQNERDDGKNIFPSMKDHWHTISGQEDNVLVSDFSAVILKSNVFLRTKQTFDSTVACTWSGTIDFLTDASSQTQAVLCYLAETEHTSKAGMTITISKTGSIAVVYENSQGSSQVDESFVFPSYSYAFRIQDSISTIHIEISSLDIENLSLTSSTSSSVSTSVQLTVFLDTGRRRRIVSSDENKHFHAAVMGRNIEQMTSTDNNPTGGMVFSRLRLTQESIFTN</sequence>
<feature type="domain" description="Menorin-like" evidence="2">
    <location>
        <begin position="149"/>
        <end position="392"/>
    </location>
</feature>
<comment type="caution">
    <text evidence="3">The sequence shown here is derived from an EMBL/GenBank/DDBJ whole genome shotgun (WGS) entry which is preliminary data.</text>
</comment>
<dbReference type="Proteomes" id="UP000676336">
    <property type="component" value="Unassembled WGS sequence"/>
</dbReference>
<comment type="similarity">
    <text evidence="1">Belongs to the menorin family.</text>
</comment>
<evidence type="ECO:0000259" key="2">
    <source>
        <dbReference type="Pfam" id="PF10223"/>
    </source>
</evidence>